<evidence type="ECO:0000256" key="10">
    <source>
        <dbReference type="ARBA" id="ARBA00022898"/>
    </source>
</evidence>
<evidence type="ECO:0000256" key="4">
    <source>
        <dbReference type="ARBA" id="ARBA00004931"/>
    </source>
</evidence>
<evidence type="ECO:0000256" key="8">
    <source>
        <dbReference type="ARBA" id="ARBA00022605"/>
    </source>
</evidence>
<dbReference type="GO" id="GO:0009098">
    <property type="term" value="P:L-leucine biosynthetic process"/>
    <property type="evidence" value="ECO:0007669"/>
    <property type="project" value="UniProtKB-UniPathway"/>
</dbReference>
<dbReference type="AlphaFoldDB" id="A0A7C3J235"/>
<dbReference type="EC" id="2.6.1.42" evidence="15"/>
<dbReference type="InterPro" id="IPR050571">
    <property type="entry name" value="Class-IV_PLP-Dep_Aminotrnsfr"/>
</dbReference>
<dbReference type="CDD" id="cd01558">
    <property type="entry name" value="D-AAT_like"/>
    <property type="match status" value="1"/>
</dbReference>
<comment type="cofactor">
    <cofactor evidence="1 15">
        <name>pyridoxal 5'-phosphate</name>
        <dbReference type="ChEBI" id="CHEBI:597326"/>
    </cofactor>
</comment>
<keyword evidence="11 15" id="KW-0100">Branched-chain amino acid biosynthesis</keyword>
<reference evidence="16" key="1">
    <citation type="journal article" date="2020" name="mSystems">
        <title>Genome- and Community-Level Interaction Insights into Carbon Utilization and Element Cycling Functions of Hydrothermarchaeota in Hydrothermal Sediment.</title>
        <authorList>
            <person name="Zhou Z."/>
            <person name="Liu Y."/>
            <person name="Xu W."/>
            <person name="Pan J."/>
            <person name="Luo Z.H."/>
            <person name="Li M."/>
        </authorList>
    </citation>
    <scope>NUCLEOTIDE SEQUENCE [LARGE SCALE GENOMIC DNA]</scope>
    <source>
        <strain evidence="16">SpSt-468</strain>
    </source>
</reference>
<evidence type="ECO:0000256" key="12">
    <source>
        <dbReference type="ARBA" id="ARBA00048212"/>
    </source>
</evidence>
<keyword evidence="7 15" id="KW-0032">Aminotransferase</keyword>
<dbReference type="SUPFAM" id="SSF56752">
    <property type="entry name" value="D-aminoacid aminotransferase-like PLP-dependent enzymes"/>
    <property type="match status" value="1"/>
</dbReference>
<dbReference type="GO" id="GO:0009097">
    <property type="term" value="P:isoleucine biosynthetic process"/>
    <property type="evidence" value="ECO:0007669"/>
    <property type="project" value="UniProtKB-UniPathway"/>
</dbReference>
<evidence type="ECO:0000256" key="3">
    <source>
        <dbReference type="ARBA" id="ARBA00004824"/>
    </source>
</evidence>
<proteinExistence type="inferred from homology"/>
<dbReference type="InterPro" id="IPR043132">
    <property type="entry name" value="BCAT-like_C"/>
</dbReference>
<evidence type="ECO:0000256" key="6">
    <source>
        <dbReference type="ARBA" id="ARBA00009320"/>
    </source>
</evidence>
<evidence type="ECO:0000256" key="15">
    <source>
        <dbReference type="RuleBase" id="RU364094"/>
    </source>
</evidence>
<name>A0A7C3J235_9CREN</name>
<comment type="pathway">
    <text evidence="5 15">Amino-acid biosynthesis; L-leucine biosynthesis; L-leucine from 3-methyl-2-oxobutanoate: step 4/4.</text>
</comment>
<gene>
    <name evidence="15 16" type="primary">ilvE</name>
    <name evidence="16" type="ORF">ENS19_03060</name>
</gene>
<dbReference type="FunFam" id="3.20.10.10:FF:000002">
    <property type="entry name" value="D-alanine aminotransferase"/>
    <property type="match status" value="1"/>
</dbReference>
<organism evidence="16">
    <name type="scientific">Candidatus Methanomethylicus mesodigestus</name>
    <dbReference type="NCBI Taxonomy" id="1867258"/>
    <lineage>
        <taxon>Archaea</taxon>
        <taxon>Thermoproteota</taxon>
        <taxon>Methanosuratincolia</taxon>
        <taxon>Candidatus Methanomethylicales</taxon>
        <taxon>Candidatus Methanomethylicaceae</taxon>
        <taxon>Candidatus Methanomethylicus</taxon>
    </lineage>
</organism>
<protein>
    <recommendedName>
        <fullName evidence="15">Branched-chain-amino-acid aminotransferase</fullName>
        <shortName evidence="15">BCAT</shortName>
        <ecNumber evidence="15">2.6.1.42</ecNumber>
    </recommendedName>
</protein>
<keyword evidence="10 15" id="KW-0663">Pyridoxal phosphate</keyword>
<evidence type="ECO:0000256" key="2">
    <source>
        <dbReference type="ARBA" id="ARBA00003109"/>
    </source>
</evidence>
<dbReference type="PANTHER" id="PTHR42743">
    <property type="entry name" value="AMINO-ACID AMINOTRANSFERASE"/>
    <property type="match status" value="1"/>
</dbReference>
<dbReference type="InterPro" id="IPR036038">
    <property type="entry name" value="Aminotransferase-like"/>
</dbReference>
<evidence type="ECO:0000256" key="1">
    <source>
        <dbReference type="ARBA" id="ARBA00001933"/>
    </source>
</evidence>
<dbReference type="GO" id="GO:0004084">
    <property type="term" value="F:branched-chain-amino-acid transaminase activity"/>
    <property type="evidence" value="ECO:0007669"/>
    <property type="project" value="UniProtKB-EC"/>
</dbReference>
<comment type="similarity">
    <text evidence="6 15">Belongs to the class-IV pyridoxal-phosphate-dependent aminotransferase family.</text>
</comment>
<dbReference type="Gene3D" id="3.20.10.10">
    <property type="entry name" value="D-amino Acid Aminotransferase, subunit A, domain 2"/>
    <property type="match status" value="1"/>
</dbReference>
<evidence type="ECO:0000256" key="13">
    <source>
        <dbReference type="ARBA" id="ARBA00048798"/>
    </source>
</evidence>
<dbReference type="FunFam" id="3.30.470.10:FF:000006">
    <property type="entry name" value="Branched-chain-amino-acid aminotransferase"/>
    <property type="match status" value="1"/>
</dbReference>
<comment type="function">
    <text evidence="2 15">Acts on leucine, isoleucine and valine.</text>
</comment>
<comment type="pathway">
    <text evidence="4 15">Amino-acid biosynthesis; L-valine biosynthesis; L-valine from pyruvate: step 4/4.</text>
</comment>
<evidence type="ECO:0000256" key="5">
    <source>
        <dbReference type="ARBA" id="ARBA00005072"/>
    </source>
</evidence>
<dbReference type="GO" id="GO:0009099">
    <property type="term" value="P:L-valine biosynthetic process"/>
    <property type="evidence" value="ECO:0007669"/>
    <property type="project" value="UniProtKB-UniPathway"/>
</dbReference>
<comment type="catalytic activity">
    <reaction evidence="12 15">
        <text>L-valine + 2-oxoglutarate = 3-methyl-2-oxobutanoate + L-glutamate</text>
        <dbReference type="Rhea" id="RHEA:24813"/>
        <dbReference type="ChEBI" id="CHEBI:11851"/>
        <dbReference type="ChEBI" id="CHEBI:16810"/>
        <dbReference type="ChEBI" id="CHEBI:29985"/>
        <dbReference type="ChEBI" id="CHEBI:57762"/>
        <dbReference type="EC" id="2.6.1.42"/>
    </reaction>
</comment>
<comment type="catalytic activity">
    <reaction evidence="14 15">
        <text>L-leucine + 2-oxoglutarate = 4-methyl-2-oxopentanoate + L-glutamate</text>
        <dbReference type="Rhea" id="RHEA:18321"/>
        <dbReference type="ChEBI" id="CHEBI:16810"/>
        <dbReference type="ChEBI" id="CHEBI:17865"/>
        <dbReference type="ChEBI" id="CHEBI:29985"/>
        <dbReference type="ChEBI" id="CHEBI:57427"/>
        <dbReference type="EC" id="2.6.1.42"/>
    </reaction>
</comment>
<dbReference type="InterPro" id="IPR043131">
    <property type="entry name" value="BCAT-like_N"/>
</dbReference>
<evidence type="ECO:0000256" key="11">
    <source>
        <dbReference type="ARBA" id="ARBA00023304"/>
    </source>
</evidence>
<dbReference type="UniPathway" id="UPA00048">
    <property type="reaction ID" value="UER00073"/>
</dbReference>
<keyword evidence="9 15" id="KW-0808">Transferase</keyword>
<comment type="pathway">
    <text evidence="3 15">Amino-acid biosynthesis; L-isoleucine biosynthesis; L-isoleucine from 2-oxobutanoate: step 4/4.</text>
</comment>
<comment type="catalytic activity">
    <reaction evidence="13 15">
        <text>L-isoleucine + 2-oxoglutarate = (S)-3-methyl-2-oxopentanoate + L-glutamate</text>
        <dbReference type="Rhea" id="RHEA:24801"/>
        <dbReference type="ChEBI" id="CHEBI:16810"/>
        <dbReference type="ChEBI" id="CHEBI:29985"/>
        <dbReference type="ChEBI" id="CHEBI:35146"/>
        <dbReference type="ChEBI" id="CHEBI:58045"/>
        <dbReference type="EC" id="2.6.1.42"/>
    </reaction>
</comment>
<evidence type="ECO:0000256" key="9">
    <source>
        <dbReference type="ARBA" id="ARBA00022679"/>
    </source>
</evidence>
<dbReference type="InterPro" id="IPR005785">
    <property type="entry name" value="B_amino_transI"/>
</dbReference>
<keyword evidence="8 15" id="KW-0028">Amino-acid biosynthesis</keyword>
<sequence>MRDTRGIALAEQMIYIDGKLLPKSEAHVSVFDHGFLYGDGVFEGIRAYNSVVFKLDEHLERLYASAKTLMLEVPLTRDQMREAVISTLKANGLRDAYIRLIVTRGVGDLGLDPRKCPKSSVIIIAGTISLMAKETVERGIKTLITWVRRDPIDGTSHEVKSMNYLNSILAKIEANNFGVDEAIFLNHQGYVCEGTAENVFIVKRGRLITPPTYTGALAGITQQAVIEVAGRAGIQVEVRPMSASEVFNADEVFFTGTAAEIIPVTIVNGRTIGDGKPGKTTLKLRGMFMEYALDPSNGTRY</sequence>
<dbReference type="UniPathway" id="UPA00047">
    <property type="reaction ID" value="UER00058"/>
</dbReference>
<evidence type="ECO:0000256" key="7">
    <source>
        <dbReference type="ARBA" id="ARBA00022576"/>
    </source>
</evidence>
<dbReference type="PANTHER" id="PTHR42743:SF11">
    <property type="entry name" value="AMINODEOXYCHORISMATE LYASE"/>
    <property type="match status" value="1"/>
</dbReference>
<evidence type="ECO:0000256" key="14">
    <source>
        <dbReference type="ARBA" id="ARBA00049229"/>
    </source>
</evidence>
<dbReference type="Gene3D" id="3.30.470.10">
    <property type="match status" value="1"/>
</dbReference>
<comment type="caution">
    <text evidence="16">The sequence shown here is derived from an EMBL/GenBank/DDBJ whole genome shotgun (WGS) entry which is preliminary data.</text>
</comment>
<evidence type="ECO:0000313" key="16">
    <source>
        <dbReference type="EMBL" id="HFK20239.1"/>
    </source>
</evidence>
<dbReference type="Pfam" id="PF01063">
    <property type="entry name" value="Aminotran_4"/>
    <property type="match status" value="1"/>
</dbReference>
<accession>A0A7C3J235</accession>
<dbReference type="InterPro" id="IPR001544">
    <property type="entry name" value="Aminotrans_IV"/>
</dbReference>
<dbReference type="NCBIfam" id="TIGR01122">
    <property type="entry name" value="ilvE_I"/>
    <property type="match status" value="1"/>
</dbReference>
<dbReference type="UniPathway" id="UPA00049">
    <property type="reaction ID" value="UER00062"/>
</dbReference>
<dbReference type="NCBIfam" id="NF006185">
    <property type="entry name" value="PRK08320.1"/>
    <property type="match status" value="1"/>
</dbReference>
<dbReference type="EMBL" id="DSTX01000002">
    <property type="protein sequence ID" value="HFK20239.1"/>
    <property type="molecule type" value="Genomic_DNA"/>
</dbReference>